<organism evidence="13 14">
    <name type="scientific">Hyphomonas pacifica</name>
    <dbReference type="NCBI Taxonomy" id="1280941"/>
    <lineage>
        <taxon>Bacteria</taxon>
        <taxon>Pseudomonadati</taxon>
        <taxon>Pseudomonadota</taxon>
        <taxon>Alphaproteobacteria</taxon>
        <taxon>Hyphomonadales</taxon>
        <taxon>Hyphomonadaceae</taxon>
        <taxon>Hyphomonas</taxon>
    </lineage>
</organism>
<dbReference type="STRING" id="1280941.HY2_14500"/>
<comment type="catalytic activity">
    <reaction evidence="7 9 10">
        <text>2-(2-carboxy-4-methylthiazol-5-yl)ethyl phosphate + 4-amino-2-methyl-5-(diphosphooxymethyl)pyrimidine + 2 H(+) = thiamine phosphate + CO2 + diphosphate</text>
        <dbReference type="Rhea" id="RHEA:47848"/>
        <dbReference type="ChEBI" id="CHEBI:15378"/>
        <dbReference type="ChEBI" id="CHEBI:16526"/>
        <dbReference type="ChEBI" id="CHEBI:33019"/>
        <dbReference type="ChEBI" id="CHEBI:37575"/>
        <dbReference type="ChEBI" id="CHEBI:57841"/>
        <dbReference type="ChEBI" id="CHEBI:62890"/>
        <dbReference type="EC" id="2.5.1.3"/>
    </reaction>
</comment>
<comment type="caution">
    <text evidence="13">The sequence shown here is derived from an EMBL/GenBank/DDBJ whole genome shotgun (WGS) entry which is preliminary data.</text>
</comment>
<dbReference type="GO" id="GO:0009228">
    <property type="term" value="P:thiamine biosynthetic process"/>
    <property type="evidence" value="ECO:0007669"/>
    <property type="project" value="UniProtKB-KW"/>
</dbReference>
<evidence type="ECO:0000256" key="3">
    <source>
        <dbReference type="ARBA" id="ARBA00022723"/>
    </source>
</evidence>
<evidence type="ECO:0000259" key="12">
    <source>
        <dbReference type="Pfam" id="PF02581"/>
    </source>
</evidence>
<comment type="function">
    <text evidence="9">Condenses 4-methyl-5-(beta-hydroxyethyl)thiazole monophosphate (THZ-P) and 2-methyl-4-amino-5-hydroxymethyl pyrimidine pyrophosphate (HMP-PP) to form thiamine monophosphate (TMP).</text>
</comment>
<dbReference type="GO" id="GO:0009229">
    <property type="term" value="P:thiamine diphosphate biosynthetic process"/>
    <property type="evidence" value="ECO:0007669"/>
    <property type="project" value="UniProtKB-UniRule"/>
</dbReference>
<dbReference type="EMBL" id="AWFB01000027">
    <property type="protein sequence ID" value="RAN32797.1"/>
    <property type="molecule type" value="Genomic_DNA"/>
</dbReference>
<dbReference type="NCBIfam" id="TIGR00693">
    <property type="entry name" value="thiE"/>
    <property type="match status" value="1"/>
</dbReference>
<comment type="caution">
    <text evidence="9">Lacks conserved residue(s) required for the propagation of feature annotation.</text>
</comment>
<dbReference type="GO" id="GO:0005737">
    <property type="term" value="C:cytoplasm"/>
    <property type="evidence" value="ECO:0007669"/>
    <property type="project" value="TreeGrafter"/>
</dbReference>
<keyword evidence="14" id="KW-1185">Reference proteome</keyword>
<dbReference type="Proteomes" id="UP000249123">
    <property type="component" value="Unassembled WGS sequence"/>
</dbReference>
<evidence type="ECO:0000256" key="6">
    <source>
        <dbReference type="ARBA" id="ARBA00047334"/>
    </source>
</evidence>
<feature type="binding site" evidence="9">
    <location>
        <position position="165"/>
    </location>
    <ligand>
        <name>4-amino-2-methyl-5-(diphosphooxymethyl)pyrimidine</name>
        <dbReference type="ChEBI" id="CHEBI:57841"/>
    </ligand>
</feature>
<evidence type="ECO:0000256" key="4">
    <source>
        <dbReference type="ARBA" id="ARBA00022842"/>
    </source>
</evidence>
<comment type="cofactor">
    <cofactor evidence="9">
        <name>Mg(2+)</name>
        <dbReference type="ChEBI" id="CHEBI:18420"/>
    </cofactor>
    <text evidence="9">Binds 1 Mg(2+) ion per subunit.</text>
</comment>
<feature type="binding site" evidence="9">
    <location>
        <position position="97"/>
    </location>
    <ligand>
        <name>Mg(2+)</name>
        <dbReference type="ChEBI" id="CHEBI:18420"/>
    </ligand>
</feature>
<dbReference type="Gene3D" id="3.20.20.70">
    <property type="entry name" value="Aldolase class I"/>
    <property type="match status" value="1"/>
</dbReference>
<dbReference type="Pfam" id="PF02581">
    <property type="entry name" value="TMP-TENI"/>
    <property type="match status" value="1"/>
</dbReference>
<evidence type="ECO:0000256" key="1">
    <source>
        <dbReference type="ARBA" id="ARBA00005165"/>
    </source>
</evidence>
<protein>
    <recommendedName>
        <fullName evidence="9">Thiamine-phosphate synthase</fullName>
        <shortName evidence="9">TP synthase</shortName>
        <shortName evidence="9">TPS</shortName>
        <ecNumber evidence="9">2.5.1.3</ecNumber>
    </recommendedName>
    <alternativeName>
        <fullName evidence="9">Thiamine-phosphate pyrophosphorylase</fullName>
        <shortName evidence="9">TMP pyrophosphorylase</shortName>
        <shortName evidence="9">TMP-PPase</shortName>
    </alternativeName>
</protein>
<dbReference type="InterPro" id="IPR036206">
    <property type="entry name" value="ThiamineP_synth_sf"/>
</dbReference>
<dbReference type="AlphaFoldDB" id="A0A062U0Z0"/>
<dbReference type="InterPro" id="IPR013785">
    <property type="entry name" value="Aldolase_TIM"/>
</dbReference>
<feature type="domain" description="Thiamine phosphate synthase/TenI" evidence="12">
    <location>
        <begin position="29"/>
        <end position="215"/>
    </location>
</feature>
<evidence type="ECO:0000256" key="9">
    <source>
        <dbReference type="HAMAP-Rule" id="MF_00097"/>
    </source>
</evidence>
<evidence type="ECO:0000256" key="2">
    <source>
        <dbReference type="ARBA" id="ARBA00022679"/>
    </source>
</evidence>
<feature type="binding site" evidence="9">
    <location>
        <begin position="162"/>
        <end position="164"/>
    </location>
    <ligand>
        <name>2-[(2R,5Z)-2-carboxy-4-methylthiazol-5(2H)-ylidene]ethyl phosphate</name>
        <dbReference type="ChEBI" id="CHEBI:62899"/>
    </ligand>
</feature>
<reference evidence="13 14" key="1">
    <citation type="submission" date="2013-04" db="EMBL/GenBank/DDBJ databases">
        <title>Hyphomonas sp. T24B3 Genome Sequencing.</title>
        <authorList>
            <person name="Lai Q."/>
            <person name="Shao Z."/>
        </authorList>
    </citation>
    <scope>NUCLEOTIDE SEQUENCE [LARGE SCALE GENOMIC DNA]</scope>
    <source>
        <strain evidence="13 14">T24B3</strain>
    </source>
</reference>
<evidence type="ECO:0000313" key="14">
    <source>
        <dbReference type="Proteomes" id="UP000249123"/>
    </source>
</evidence>
<name>A0A062U0Z0_9PROT</name>
<comment type="catalytic activity">
    <reaction evidence="6 9 10">
        <text>4-methyl-5-(2-phosphooxyethyl)-thiazole + 4-amino-2-methyl-5-(diphosphooxymethyl)pyrimidine + H(+) = thiamine phosphate + diphosphate</text>
        <dbReference type="Rhea" id="RHEA:22328"/>
        <dbReference type="ChEBI" id="CHEBI:15378"/>
        <dbReference type="ChEBI" id="CHEBI:33019"/>
        <dbReference type="ChEBI" id="CHEBI:37575"/>
        <dbReference type="ChEBI" id="CHEBI:57841"/>
        <dbReference type="ChEBI" id="CHEBI:58296"/>
        <dbReference type="EC" id="2.5.1.3"/>
    </reaction>
</comment>
<dbReference type="UniPathway" id="UPA00060">
    <property type="reaction ID" value="UER00141"/>
</dbReference>
<proteinExistence type="inferred from homology"/>
<comment type="catalytic activity">
    <reaction evidence="8 9 10">
        <text>2-[(2R,5Z)-2-carboxy-4-methylthiazol-5(2H)-ylidene]ethyl phosphate + 4-amino-2-methyl-5-(diphosphooxymethyl)pyrimidine + 2 H(+) = thiamine phosphate + CO2 + diphosphate</text>
        <dbReference type="Rhea" id="RHEA:47844"/>
        <dbReference type="ChEBI" id="CHEBI:15378"/>
        <dbReference type="ChEBI" id="CHEBI:16526"/>
        <dbReference type="ChEBI" id="CHEBI:33019"/>
        <dbReference type="ChEBI" id="CHEBI:37575"/>
        <dbReference type="ChEBI" id="CHEBI:57841"/>
        <dbReference type="ChEBI" id="CHEBI:62899"/>
        <dbReference type="EC" id="2.5.1.3"/>
    </reaction>
</comment>
<feature type="binding site" evidence="9">
    <location>
        <position position="116"/>
    </location>
    <ligand>
        <name>Mg(2+)</name>
        <dbReference type="ChEBI" id="CHEBI:18420"/>
    </ligand>
</feature>
<evidence type="ECO:0000256" key="7">
    <source>
        <dbReference type="ARBA" id="ARBA00047851"/>
    </source>
</evidence>
<sequence>MACLLDDAVCTPHIALMSDTDYIRPRTRLYLITPPRIEDVDGFAALLETALNAGDVACLQLRLKTAEGEIDLDATRTVGKAVTEMAQAYGVAVLVNDSPELAMELNADGVHLGWDDMPVKKARDLVGKEMIIGATAKNSRHVAMQAGEDGADYVAFGAFYPTDTKTGTVEASLDLLEIWQESMEIPCVAIGGITVDNAEALVTAGADFVAVSSGVWNHPAGAPAAVAEFNKILDRLDQTKA</sequence>
<feature type="binding site" evidence="9">
    <location>
        <position position="192"/>
    </location>
    <ligand>
        <name>2-[(2R,5Z)-2-carboxy-4-methylthiazol-5(2H)-ylidene]ethyl phosphate</name>
        <dbReference type="ChEBI" id="CHEBI:62899"/>
    </ligand>
</feature>
<comment type="pathway">
    <text evidence="1 9 11">Cofactor biosynthesis; thiamine diphosphate biosynthesis; thiamine phosphate from 4-amino-2-methyl-5-diphosphomethylpyrimidine and 4-methyl-5-(2-phosphoethyl)-thiazole: step 1/1.</text>
</comment>
<dbReference type="GO" id="GO:0000287">
    <property type="term" value="F:magnesium ion binding"/>
    <property type="evidence" value="ECO:0007669"/>
    <property type="project" value="UniProtKB-UniRule"/>
</dbReference>
<keyword evidence="5 9" id="KW-0784">Thiamine biosynthesis</keyword>
<evidence type="ECO:0000256" key="5">
    <source>
        <dbReference type="ARBA" id="ARBA00022977"/>
    </source>
</evidence>
<comment type="similarity">
    <text evidence="9 10">Belongs to the thiamine-phosphate synthase family.</text>
</comment>
<dbReference type="CDD" id="cd00564">
    <property type="entry name" value="TMP_TenI"/>
    <property type="match status" value="1"/>
</dbReference>
<dbReference type="InterPro" id="IPR034291">
    <property type="entry name" value="TMP_synthase"/>
</dbReference>
<evidence type="ECO:0000256" key="8">
    <source>
        <dbReference type="ARBA" id="ARBA00047883"/>
    </source>
</evidence>
<gene>
    <name evidence="9" type="primary">thiE</name>
    <name evidence="13" type="ORF">HY3_14205</name>
</gene>
<accession>A0A062U0Z0</accession>
<evidence type="ECO:0000256" key="10">
    <source>
        <dbReference type="RuleBase" id="RU003826"/>
    </source>
</evidence>
<dbReference type="eggNOG" id="COG0352">
    <property type="taxonomic scope" value="Bacteria"/>
</dbReference>
<dbReference type="InterPro" id="IPR022998">
    <property type="entry name" value="ThiamineP_synth_TenI"/>
</dbReference>
<dbReference type="SUPFAM" id="SSF51391">
    <property type="entry name" value="Thiamin phosphate synthase"/>
    <property type="match status" value="1"/>
</dbReference>
<dbReference type="GO" id="GO:0004789">
    <property type="term" value="F:thiamine-phosphate diphosphorylase activity"/>
    <property type="evidence" value="ECO:0007669"/>
    <property type="project" value="UniProtKB-UniRule"/>
</dbReference>
<keyword evidence="4 9" id="KW-0460">Magnesium</keyword>
<feature type="binding site" evidence="9">
    <location>
        <position position="135"/>
    </location>
    <ligand>
        <name>4-amino-2-methyl-5-(diphosphooxymethyl)pyrimidine</name>
        <dbReference type="ChEBI" id="CHEBI:57841"/>
    </ligand>
</feature>
<feature type="binding site" evidence="9">
    <location>
        <position position="96"/>
    </location>
    <ligand>
        <name>4-amino-2-methyl-5-(diphosphooxymethyl)pyrimidine</name>
        <dbReference type="ChEBI" id="CHEBI:57841"/>
    </ligand>
</feature>
<evidence type="ECO:0000313" key="13">
    <source>
        <dbReference type="EMBL" id="RAN32797.1"/>
    </source>
</evidence>
<dbReference type="PANTHER" id="PTHR20857">
    <property type="entry name" value="THIAMINE-PHOSPHATE PYROPHOSPHORYLASE"/>
    <property type="match status" value="1"/>
</dbReference>
<dbReference type="HAMAP" id="MF_00097">
    <property type="entry name" value="TMP_synthase"/>
    <property type="match status" value="1"/>
</dbReference>
<feature type="binding site" evidence="9">
    <location>
        <begin position="60"/>
        <end position="64"/>
    </location>
    <ligand>
        <name>4-amino-2-methyl-5-(diphosphooxymethyl)pyrimidine</name>
        <dbReference type="ChEBI" id="CHEBI:57841"/>
    </ligand>
</feature>
<dbReference type="EC" id="2.5.1.3" evidence="9"/>
<evidence type="ECO:0000256" key="11">
    <source>
        <dbReference type="RuleBase" id="RU004253"/>
    </source>
</evidence>
<dbReference type="PANTHER" id="PTHR20857:SF15">
    <property type="entry name" value="THIAMINE-PHOSPHATE SYNTHASE"/>
    <property type="match status" value="1"/>
</dbReference>
<keyword evidence="2 9" id="KW-0808">Transferase</keyword>
<keyword evidence="3 9" id="KW-0479">Metal-binding</keyword>